<proteinExistence type="predicted"/>
<organism evidence="1 2">
    <name type="scientific">Coniophora puteana (strain RWD-64-598)</name>
    <name type="common">Brown rot fungus</name>
    <dbReference type="NCBI Taxonomy" id="741705"/>
    <lineage>
        <taxon>Eukaryota</taxon>
        <taxon>Fungi</taxon>
        <taxon>Dikarya</taxon>
        <taxon>Basidiomycota</taxon>
        <taxon>Agaricomycotina</taxon>
        <taxon>Agaricomycetes</taxon>
        <taxon>Agaricomycetidae</taxon>
        <taxon>Boletales</taxon>
        <taxon>Coniophorineae</taxon>
        <taxon>Coniophoraceae</taxon>
        <taxon>Coniophora</taxon>
    </lineage>
</organism>
<dbReference type="KEGG" id="cput:CONPUDRAFT_162870"/>
<reference evidence="2" key="1">
    <citation type="journal article" date="2012" name="Science">
        <title>The Paleozoic origin of enzymatic lignin decomposition reconstructed from 31 fungal genomes.</title>
        <authorList>
            <person name="Floudas D."/>
            <person name="Binder M."/>
            <person name="Riley R."/>
            <person name="Barry K."/>
            <person name="Blanchette R.A."/>
            <person name="Henrissat B."/>
            <person name="Martinez A.T."/>
            <person name="Otillar R."/>
            <person name="Spatafora J.W."/>
            <person name="Yadav J.S."/>
            <person name="Aerts A."/>
            <person name="Benoit I."/>
            <person name="Boyd A."/>
            <person name="Carlson A."/>
            <person name="Copeland A."/>
            <person name="Coutinho P.M."/>
            <person name="de Vries R.P."/>
            <person name="Ferreira P."/>
            <person name="Findley K."/>
            <person name="Foster B."/>
            <person name="Gaskell J."/>
            <person name="Glotzer D."/>
            <person name="Gorecki P."/>
            <person name="Heitman J."/>
            <person name="Hesse C."/>
            <person name="Hori C."/>
            <person name="Igarashi K."/>
            <person name="Jurgens J.A."/>
            <person name="Kallen N."/>
            <person name="Kersten P."/>
            <person name="Kohler A."/>
            <person name="Kuees U."/>
            <person name="Kumar T.K.A."/>
            <person name="Kuo A."/>
            <person name="LaButti K."/>
            <person name="Larrondo L.F."/>
            <person name="Lindquist E."/>
            <person name="Ling A."/>
            <person name="Lombard V."/>
            <person name="Lucas S."/>
            <person name="Lundell T."/>
            <person name="Martin R."/>
            <person name="McLaughlin D.J."/>
            <person name="Morgenstern I."/>
            <person name="Morin E."/>
            <person name="Murat C."/>
            <person name="Nagy L.G."/>
            <person name="Nolan M."/>
            <person name="Ohm R.A."/>
            <person name="Patyshakuliyeva A."/>
            <person name="Rokas A."/>
            <person name="Ruiz-Duenas F.J."/>
            <person name="Sabat G."/>
            <person name="Salamov A."/>
            <person name="Samejima M."/>
            <person name="Schmutz J."/>
            <person name="Slot J.C."/>
            <person name="St John F."/>
            <person name="Stenlid J."/>
            <person name="Sun H."/>
            <person name="Sun S."/>
            <person name="Syed K."/>
            <person name="Tsang A."/>
            <person name="Wiebenga A."/>
            <person name="Young D."/>
            <person name="Pisabarro A."/>
            <person name="Eastwood D.C."/>
            <person name="Martin F."/>
            <person name="Cullen D."/>
            <person name="Grigoriev I.V."/>
            <person name="Hibbett D.S."/>
        </authorList>
    </citation>
    <scope>NUCLEOTIDE SEQUENCE [LARGE SCALE GENOMIC DNA]</scope>
    <source>
        <strain evidence="2">RWD-64-598 SS2</strain>
    </source>
</reference>
<dbReference type="OrthoDB" id="3001771at2759"/>
<protein>
    <submittedName>
        <fullName evidence="1">Uncharacterized protein</fullName>
    </submittedName>
</protein>
<comment type="caution">
    <text evidence="1">The sequence shown here is derived from an EMBL/GenBank/DDBJ whole genome shotgun (WGS) entry which is preliminary data.</text>
</comment>
<dbReference type="RefSeq" id="XP_007765138.1">
    <property type="nucleotide sequence ID" value="XM_007766948.1"/>
</dbReference>
<evidence type="ECO:0000313" key="1">
    <source>
        <dbReference type="EMBL" id="EIW85746.1"/>
    </source>
</evidence>
<dbReference type="EMBL" id="JH711574">
    <property type="protein sequence ID" value="EIW85746.1"/>
    <property type="molecule type" value="Genomic_DNA"/>
</dbReference>
<dbReference type="GeneID" id="19204801"/>
<gene>
    <name evidence="1" type="ORF">CONPUDRAFT_162870</name>
</gene>
<dbReference type="Proteomes" id="UP000053558">
    <property type="component" value="Unassembled WGS sequence"/>
</dbReference>
<evidence type="ECO:0000313" key="2">
    <source>
        <dbReference type="Proteomes" id="UP000053558"/>
    </source>
</evidence>
<keyword evidence="2" id="KW-1185">Reference proteome</keyword>
<accession>A0A5M3N352</accession>
<dbReference type="AlphaFoldDB" id="A0A5M3N352"/>
<name>A0A5M3N352_CONPW</name>
<sequence>MLVVPAPSLRSPSIATLPPETMLSIFDYLYMAEKVPLRYSGERYTSLALFPLRMITVCRRWRDILALKTMYWESVVVPLCILGLPSLTKVLIGAFTRLETIELYLVSDNRDIIEASAENAHLETMMRLLAPFLHKCKTISIDMCYRSSTVIASRFLNALVARSLVYFSLVSHVTDSIEETPFASFISPNLETLRLDAQTFIGFAEAEGEPGVEVEYGRTLSITSYHPENESSTLTYSELICAIARFTETYGGLLNLAVEDVVFDGLDFGEPEWITTVSDVRFVDMDTSFLCAFFGYFDPPMNPNGGAHLSLTRCQLDIPISVQFIAELDLTGINDGVTIMYALKEWDGLTVNISDCPGFTDDILHVMASDYLCDEVYTFKFCNCPISVAAMRGFIASRSASENFEELYVHGAPSLSDEDKEWFTEKVPVRLTWNGEALKLTDWS</sequence>